<proteinExistence type="predicted"/>
<feature type="non-terminal residue" evidence="1">
    <location>
        <position position="1"/>
    </location>
</feature>
<protein>
    <submittedName>
        <fullName evidence="1">Uncharacterized protein</fullName>
    </submittedName>
</protein>
<organism evidence="1 2">
    <name type="scientific">Pristionchus mayeri</name>
    <dbReference type="NCBI Taxonomy" id="1317129"/>
    <lineage>
        <taxon>Eukaryota</taxon>
        <taxon>Metazoa</taxon>
        <taxon>Ecdysozoa</taxon>
        <taxon>Nematoda</taxon>
        <taxon>Chromadorea</taxon>
        <taxon>Rhabditida</taxon>
        <taxon>Rhabditina</taxon>
        <taxon>Diplogasteromorpha</taxon>
        <taxon>Diplogasteroidea</taxon>
        <taxon>Neodiplogasteridae</taxon>
        <taxon>Pristionchus</taxon>
    </lineage>
</organism>
<accession>A0AAN4ZTC8</accession>
<dbReference type="Proteomes" id="UP001328107">
    <property type="component" value="Unassembled WGS sequence"/>
</dbReference>
<name>A0AAN4ZTC8_9BILA</name>
<evidence type="ECO:0000313" key="2">
    <source>
        <dbReference type="Proteomes" id="UP001328107"/>
    </source>
</evidence>
<reference evidence="2" key="1">
    <citation type="submission" date="2022-10" db="EMBL/GenBank/DDBJ databases">
        <title>Genome assembly of Pristionchus species.</title>
        <authorList>
            <person name="Yoshida K."/>
            <person name="Sommer R.J."/>
        </authorList>
    </citation>
    <scope>NUCLEOTIDE SEQUENCE [LARGE SCALE GENOMIC DNA]</scope>
    <source>
        <strain evidence="2">RS5460</strain>
    </source>
</reference>
<gene>
    <name evidence="1" type="ORF">PMAYCL1PPCAC_14247</name>
</gene>
<evidence type="ECO:0000313" key="1">
    <source>
        <dbReference type="EMBL" id="GMR44052.1"/>
    </source>
</evidence>
<dbReference type="EMBL" id="BTRK01000003">
    <property type="protein sequence ID" value="GMR44052.1"/>
    <property type="molecule type" value="Genomic_DNA"/>
</dbReference>
<keyword evidence="2" id="KW-1185">Reference proteome</keyword>
<dbReference type="AlphaFoldDB" id="A0AAN4ZTC8"/>
<comment type="caution">
    <text evidence="1">The sequence shown here is derived from an EMBL/GenBank/DDBJ whole genome shotgun (WGS) entry which is preliminary data.</text>
</comment>
<feature type="non-terminal residue" evidence="1">
    <location>
        <position position="61"/>
    </location>
</feature>
<sequence length="61" mass="7179">IIEEWKRKSGEFSNLSADPLISVISRGFDLMVLIIMNFEHCHILRALRSLEKERINSMDFE</sequence>